<dbReference type="GO" id="GO:0043743">
    <property type="term" value="F:LPPG:FO 2-phospho-L-lactate transferase activity"/>
    <property type="evidence" value="ECO:0007669"/>
    <property type="project" value="InterPro"/>
</dbReference>
<keyword evidence="4" id="KW-1185">Reference proteome</keyword>
<gene>
    <name evidence="3" type="ORF">Prum_087680</name>
</gene>
<dbReference type="AlphaFoldDB" id="A0A6V8LLS6"/>
<dbReference type="EMBL" id="BLPG01000001">
    <property type="protein sequence ID" value="GFJ95126.1"/>
    <property type="molecule type" value="Genomic_DNA"/>
</dbReference>
<reference evidence="3 4" key="2">
    <citation type="submission" date="2020-03" db="EMBL/GenBank/DDBJ databases">
        <authorList>
            <person name="Ichikawa N."/>
            <person name="Kimura A."/>
            <person name="Kitahashi Y."/>
            <person name="Uohara A."/>
        </authorList>
    </citation>
    <scope>NUCLEOTIDE SEQUENCE [LARGE SCALE GENOMIC DNA]</scope>
    <source>
        <strain evidence="3 4">NBRC 108638</strain>
    </source>
</reference>
<name>A0A6V8LLS6_9ACTN</name>
<dbReference type="Gene3D" id="1.10.8.240">
    <property type="entry name" value="CofD-like domain"/>
    <property type="match status" value="1"/>
</dbReference>
<dbReference type="RefSeq" id="WP_218577610.1">
    <property type="nucleotide sequence ID" value="NZ_BAABJB010000022.1"/>
</dbReference>
<organism evidence="3 4">
    <name type="scientific">Phytohabitans rumicis</name>
    <dbReference type="NCBI Taxonomy" id="1076125"/>
    <lineage>
        <taxon>Bacteria</taxon>
        <taxon>Bacillati</taxon>
        <taxon>Actinomycetota</taxon>
        <taxon>Actinomycetes</taxon>
        <taxon>Micromonosporales</taxon>
        <taxon>Micromonosporaceae</taxon>
    </lineage>
</organism>
<keyword evidence="2" id="KW-0460">Magnesium</keyword>
<evidence type="ECO:0000313" key="4">
    <source>
        <dbReference type="Proteomes" id="UP000482960"/>
    </source>
</evidence>
<dbReference type="InterPro" id="IPR038136">
    <property type="entry name" value="CofD-like_dom_sf"/>
</dbReference>
<comment type="caution">
    <text evidence="3">The sequence shown here is derived from an EMBL/GenBank/DDBJ whole genome shotgun (WGS) entry which is preliminary data.</text>
</comment>
<dbReference type="PANTHER" id="PTHR43007:SF1">
    <property type="entry name" value="2-PHOSPHO-L-LACTATE TRANSFERASE"/>
    <property type="match status" value="1"/>
</dbReference>
<dbReference type="Proteomes" id="UP000482960">
    <property type="component" value="Unassembled WGS sequence"/>
</dbReference>
<evidence type="ECO:0000256" key="2">
    <source>
        <dbReference type="ARBA" id="ARBA00022842"/>
    </source>
</evidence>
<dbReference type="InterPro" id="IPR010115">
    <property type="entry name" value="FbiA/CofD"/>
</dbReference>
<evidence type="ECO:0000313" key="3">
    <source>
        <dbReference type="EMBL" id="GFJ95126.1"/>
    </source>
</evidence>
<proteinExistence type="inferred from homology"/>
<reference evidence="3 4" key="1">
    <citation type="submission" date="2020-03" db="EMBL/GenBank/DDBJ databases">
        <title>Whole genome shotgun sequence of Phytohabitans rumicis NBRC 108638.</title>
        <authorList>
            <person name="Komaki H."/>
            <person name="Tamura T."/>
        </authorList>
    </citation>
    <scope>NUCLEOTIDE SEQUENCE [LARGE SCALE GENOMIC DNA]</scope>
    <source>
        <strain evidence="3 4">NBRC 108638</strain>
    </source>
</reference>
<dbReference type="NCBIfam" id="TIGR01819">
    <property type="entry name" value="F420_cofD"/>
    <property type="match status" value="1"/>
</dbReference>
<dbReference type="GO" id="GO:0000287">
    <property type="term" value="F:magnesium ion binding"/>
    <property type="evidence" value="ECO:0007669"/>
    <property type="project" value="InterPro"/>
</dbReference>
<dbReference type="SUPFAM" id="SSF142338">
    <property type="entry name" value="CofD-like"/>
    <property type="match status" value="1"/>
</dbReference>
<dbReference type="Pfam" id="PF01933">
    <property type="entry name" value="CofD"/>
    <property type="match status" value="1"/>
</dbReference>
<accession>A0A6V8LLS6</accession>
<dbReference type="PANTHER" id="PTHR43007">
    <property type="entry name" value="2-PHOSPHO-L-LACTATE TRANSFERASE"/>
    <property type="match status" value="1"/>
</dbReference>
<dbReference type="HAMAP" id="MF_01257">
    <property type="entry name" value="CofD"/>
    <property type="match status" value="1"/>
</dbReference>
<sequence>MKIVGLGGGIGASRLWTALLARGGDIDLTLAVNTGEDLWIHGLRVCPDLDTVLYALSGRQDTERGWGVRNETWRCMDTLREIGGDQWFNLGDRDLAVHLYRTGRLRAGHPLSAITTDLARAFGIGCRALPATDAELTTRVVTADGRDLHYQEFLVREHANPKVARTYLRGPAPAEPAVGLLAHIASADAVVIGPSNPIASLGPILHLAGVREALKRVRERTVVVTPIVDAVPITDPGERARARSRARLLTAAGFAPTPTGVAAFYADVAATFVLDRADLAQLPAVEKEGPRVIAVDTLLHRGADPEPLLAALA</sequence>
<dbReference type="Gene3D" id="3.40.50.10680">
    <property type="entry name" value="CofD-like domains"/>
    <property type="match status" value="1"/>
</dbReference>
<keyword evidence="1 3" id="KW-0808">Transferase</keyword>
<protein>
    <submittedName>
        <fullName evidence="3">LPPG--FO 2-phospho-L-lactate transferase</fullName>
    </submittedName>
</protein>
<evidence type="ECO:0000256" key="1">
    <source>
        <dbReference type="ARBA" id="ARBA00022679"/>
    </source>
</evidence>
<dbReference type="InterPro" id="IPR002882">
    <property type="entry name" value="CofD"/>
</dbReference>